<keyword evidence="2" id="KW-1185">Reference proteome</keyword>
<gene>
    <name evidence="3" type="primary">LOC102808188</name>
</gene>
<feature type="transmembrane region" description="Helical" evidence="1">
    <location>
        <begin position="881"/>
        <end position="904"/>
    </location>
</feature>
<keyword evidence="1" id="KW-0472">Membrane</keyword>
<dbReference type="RefSeq" id="XP_006820138.1">
    <property type="nucleotide sequence ID" value="XM_006820075.1"/>
</dbReference>
<keyword evidence="1" id="KW-0812">Transmembrane</keyword>
<dbReference type="GeneID" id="102808188"/>
<protein>
    <submittedName>
        <fullName evidence="3">Uncharacterized protein LOC102808188</fullName>
    </submittedName>
</protein>
<name>A0ABM0MJE7_SACKO</name>
<evidence type="ECO:0000313" key="2">
    <source>
        <dbReference type="Proteomes" id="UP000694865"/>
    </source>
</evidence>
<dbReference type="Proteomes" id="UP000694865">
    <property type="component" value="Unplaced"/>
</dbReference>
<proteinExistence type="predicted"/>
<sequence>MALLPDETILLPSFQGEIVVPLDHTLCTLVTHLCVEIMLVRPEYVDIIAGNEIQCLELIAVDQGGAGFKLGCPVDGLDIVMESFQVYEPSNILYDIGASITITMETTFTNLGSESIPESSTDSNYQFELVIIDHISDINLSSDSVLFFLDTSTATNLGAELIYGLPGVTVTPLVATITLPKLTSRCRAFQSMCLKVLPQLPYIDVDLSNNYHCLTFDNSNAGEKTCPELDVDILSANLDVSAAQDNYPIDQAVAASLSFTATNRGPGSIPAVIGSQNNFIIEAFLTNADNLENATIQIKIPNFNIQSDQLQQEFAISDTILFSTSSMQITIPSEYCDDISHICTKVTIPDSSLYTDIIPELADTCLAFEGSAGNIHCYIDLAATDLDLAVTYDLTYDPGYQQNIYLQLSVTNLGGLTLVESIDYNFKPTTYLTDSGQFESATVSIQQDDLGTTFNPRINGDSSVNLQEFPVSVTIPTVKSECESISYLCIMIDHNINHYTDIDSSNDDACIQFGEVSAGNAGTFSCNILVDLEVDNLAYTPTQDMYPFDTVVPADVTLRVTNRGFGHVPRARGSDVNFDVKTYLTNSGNFEDATVKIEQPNLDIDVVQLQQQLLSGIGEEIDLSFSVDILVPIQNCQSLSHICFIVTLHNEDNLVFYDDNSDNNDVCIEFGPIEENKAGKVLCFIDIAAIDLEIQLESSNTLTYEPGKPSQVMVQLTVTNYGGLDLTTAPSGTYNFGTQVFITNTDNLYTASVKTEQDPPEKIFMHEVGAGFIVILPIFAINITIPTDINCLNLKYLCLLLNHNVYRYIDRNSLNDFVCLEFGSVKAGKAGRLPCNGLPEPMTTPKPITQTPLIFETFRPANWSHGYGTGNFGRLETDGLALHYVMIITTLVFITVIVAAVVLIKYCRKK</sequence>
<keyword evidence="1" id="KW-1133">Transmembrane helix</keyword>
<accession>A0ABM0MJE7</accession>
<organism evidence="2 3">
    <name type="scientific">Saccoglossus kowalevskii</name>
    <name type="common">Acorn worm</name>
    <dbReference type="NCBI Taxonomy" id="10224"/>
    <lineage>
        <taxon>Eukaryota</taxon>
        <taxon>Metazoa</taxon>
        <taxon>Hemichordata</taxon>
        <taxon>Enteropneusta</taxon>
        <taxon>Harrimaniidae</taxon>
        <taxon>Saccoglossus</taxon>
    </lineage>
</organism>
<reference evidence="3" key="1">
    <citation type="submission" date="2025-08" db="UniProtKB">
        <authorList>
            <consortium name="RefSeq"/>
        </authorList>
    </citation>
    <scope>IDENTIFICATION</scope>
    <source>
        <tissue evidence="3">Testes</tissue>
    </source>
</reference>
<evidence type="ECO:0000256" key="1">
    <source>
        <dbReference type="SAM" id="Phobius"/>
    </source>
</evidence>
<evidence type="ECO:0000313" key="3">
    <source>
        <dbReference type="RefSeq" id="XP_006820138.1"/>
    </source>
</evidence>